<dbReference type="AlphaFoldDB" id="A0A4V1Q5H5"/>
<evidence type="ECO:0000313" key="2">
    <source>
        <dbReference type="Proteomes" id="UP000290288"/>
    </source>
</evidence>
<comment type="caution">
    <text evidence="1">The sequence shown here is derived from an EMBL/GenBank/DDBJ whole genome shotgun (WGS) entry which is preliminary data.</text>
</comment>
<evidence type="ECO:0000313" key="1">
    <source>
        <dbReference type="EMBL" id="RXW25608.1"/>
    </source>
</evidence>
<keyword evidence="2" id="KW-1185">Reference proteome</keyword>
<dbReference type="Proteomes" id="UP000290288">
    <property type="component" value="Unassembled WGS sequence"/>
</dbReference>
<proteinExistence type="predicted"/>
<organism evidence="1 2">
    <name type="scientific">Candolleomyces aberdarensis</name>
    <dbReference type="NCBI Taxonomy" id="2316362"/>
    <lineage>
        <taxon>Eukaryota</taxon>
        <taxon>Fungi</taxon>
        <taxon>Dikarya</taxon>
        <taxon>Basidiomycota</taxon>
        <taxon>Agaricomycotina</taxon>
        <taxon>Agaricomycetes</taxon>
        <taxon>Agaricomycetidae</taxon>
        <taxon>Agaricales</taxon>
        <taxon>Agaricineae</taxon>
        <taxon>Psathyrellaceae</taxon>
        <taxon>Candolleomyces</taxon>
    </lineage>
</organism>
<dbReference type="EMBL" id="SDEE01000003">
    <property type="protein sequence ID" value="RXW25608.1"/>
    <property type="molecule type" value="Genomic_DNA"/>
</dbReference>
<protein>
    <submittedName>
        <fullName evidence="1">Uncharacterized protein</fullName>
    </submittedName>
</protein>
<gene>
    <name evidence="1" type="ORF">EST38_g286</name>
</gene>
<name>A0A4V1Q5H5_9AGAR</name>
<accession>A0A4V1Q5H5</accession>
<sequence length="82" mass="9264">MDHRANFDIRFEIVTIQVRVIVKLVVRGIKRQSVVMIEEGGGRTERNRMPVFFIIVGDPVKDPMAALDNDDAEAEAEDVPKV</sequence>
<reference evidence="1 2" key="1">
    <citation type="submission" date="2019-01" db="EMBL/GenBank/DDBJ databases">
        <title>Draft genome sequence of Psathyrella aberdarensis IHI B618.</title>
        <authorList>
            <person name="Buettner E."/>
            <person name="Kellner H."/>
        </authorList>
    </citation>
    <scope>NUCLEOTIDE SEQUENCE [LARGE SCALE GENOMIC DNA]</scope>
    <source>
        <strain evidence="1 2">IHI B618</strain>
    </source>
</reference>